<keyword evidence="3" id="KW-1185">Reference proteome</keyword>
<dbReference type="OrthoDB" id="1676051at2759"/>
<dbReference type="Proteomes" id="UP000694251">
    <property type="component" value="Chromosome 6"/>
</dbReference>
<gene>
    <name evidence="2" type="ORF">ISN44_As06g044320</name>
</gene>
<organism evidence="2 3">
    <name type="scientific">Arabidopsis suecica</name>
    <name type="common">Swedish thale-cress</name>
    <name type="synonym">Cardaminopsis suecica</name>
    <dbReference type="NCBI Taxonomy" id="45249"/>
    <lineage>
        <taxon>Eukaryota</taxon>
        <taxon>Viridiplantae</taxon>
        <taxon>Streptophyta</taxon>
        <taxon>Embryophyta</taxon>
        <taxon>Tracheophyta</taxon>
        <taxon>Spermatophyta</taxon>
        <taxon>Magnoliopsida</taxon>
        <taxon>eudicotyledons</taxon>
        <taxon>Gunneridae</taxon>
        <taxon>Pentapetalae</taxon>
        <taxon>rosids</taxon>
        <taxon>malvids</taxon>
        <taxon>Brassicales</taxon>
        <taxon>Brassicaceae</taxon>
        <taxon>Camelineae</taxon>
        <taxon>Arabidopsis</taxon>
    </lineage>
</organism>
<reference evidence="2 3" key="1">
    <citation type="submission" date="2020-12" db="EMBL/GenBank/DDBJ databases">
        <title>Concerted genomic and epigenomic changes stabilize Arabidopsis allopolyploids.</title>
        <authorList>
            <person name="Chen Z."/>
        </authorList>
    </citation>
    <scope>NUCLEOTIDE SEQUENCE [LARGE SCALE GENOMIC DNA]</scope>
    <source>
        <strain evidence="2">As9502</strain>
        <tissue evidence="2">Leaf</tissue>
    </source>
</reference>
<comment type="caution">
    <text evidence="2">The sequence shown here is derived from an EMBL/GenBank/DDBJ whole genome shotgun (WGS) entry which is preliminary data.</text>
</comment>
<protein>
    <submittedName>
        <fullName evidence="2">Uncharacterized protein</fullName>
    </submittedName>
</protein>
<sequence>MCYKILPPLVIPPESFHENTTVAEVTTATEVEASAGHRSGGDGGGGKKKCVCSPSKHPRSFKCSPSTRNDGVRQSEDDFAVLLGFIAIDEGRKQVVEVEIRNTEH</sequence>
<feature type="region of interest" description="Disordered" evidence="1">
    <location>
        <begin position="30"/>
        <end position="72"/>
    </location>
</feature>
<dbReference type="AlphaFoldDB" id="A0A8T2CLE3"/>
<proteinExistence type="predicted"/>
<evidence type="ECO:0000313" key="2">
    <source>
        <dbReference type="EMBL" id="KAG7600315.1"/>
    </source>
</evidence>
<evidence type="ECO:0000313" key="3">
    <source>
        <dbReference type="Proteomes" id="UP000694251"/>
    </source>
</evidence>
<evidence type="ECO:0000256" key="1">
    <source>
        <dbReference type="SAM" id="MobiDB-lite"/>
    </source>
</evidence>
<feature type="compositionally biased region" description="Basic residues" evidence="1">
    <location>
        <begin position="46"/>
        <end position="60"/>
    </location>
</feature>
<name>A0A8T2CLE3_ARASU</name>
<accession>A0A8T2CLE3</accession>
<dbReference type="EMBL" id="JAEFBJ010000006">
    <property type="protein sequence ID" value="KAG7600315.1"/>
    <property type="molecule type" value="Genomic_DNA"/>
</dbReference>